<organism evidence="2 3">
    <name type="scientific">Arsenicicoccus piscis</name>
    <dbReference type="NCBI Taxonomy" id="673954"/>
    <lineage>
        <taxon>Bacteria</taxon>
        <taxon>Bacillati</taxon>
        <taxon>Actinomycetota</taxon>
        <taxon>Actinomycetes</taxon>
        <taxon>Micrococcales</taxon>
        <taxon>Intrasporangiaceae</taxon>
        <taxon>Arsenicicoccus</taxon>
    </lineage>
</organism>
<accession>A0ABQ6HSD2</accession>
<reference evidence="3" key="1">
    <citation type="journal article" date="2019" name="Int. J. Syst. Evol. Microbiol.">
        <title>The Global Catalogue of Microorganisms (GCM) 10K type strain sequencing project: providing services to taxonomists for standard genome sequencing and annotation.</title>
        <authorList>
            <consortium name="The Broad Institute Genomics Platform"/>
            <consortium name="The Broad Institute Genome Sequencing Center for Infectious Disease"/>
            <person name="Wu L."/>
            <person name="Ma J."/>
        </authorList>
    </citation>
    <scope>NUCLEOTIDE SEQUENCE [LARGE SCALE GENOMIC DNA]</scope>
    <source>
        <strain evidence="3">NBRC 105830</strain>
    </source>
</reference>
<sequence length="81" mass="8721">MHPHPTLLGGVYEEQPAERPERLTAERLRRLLVQDQHRAPEIRGLGGGHQPGETGSDDDQVGVAVVEGGTGKVRSHGPILT</sequence>
<comment type="caution">
    <text evidence="2">The sequence shown here is derived from an EMBL/GenBank/DDBJ whole genome shotgun (WGS) entry which is preliminary data.</text>
</comment>
<evidence type="ECO:0000313" key="3">
    <source>
        <dbReference type="Proteomes" id="UP001157109"/>
    </source>
</evidence>
<proteinExistence type="predicted"/>
<feature type="region of interest" description="Disordered" evidence="1">
    <location>
        <begin position="1"/>
        <end position="20"/>
    </location>
</feature>
<feature type="region of interest" description="Disordered" evidence="1">
    <location>
        <begin position="39"/>
        <end position="60"/>
    </location>
</feature>
<evidence type="ECO:0000313" key="2">
    <source>
        <dbReference type="EMBL" id="GMA21267.1"/>
    </source>
</evidence>
<gene>
    <name evidence="2" type="ORF">GCM10025862_32880</name>
</gene>
<keyword evidence="3" id="KW-1185">Reference proteome</keyword>
<evidence type="ECO:0000256" key="1">
    <source>
        <dbReference type="SAM" id="MobiDB-lite"/>
    </source>
</evidence>
<name>A0ABQ6HSD2_9MICO</name>
<dbReference type="EMBL" id="BSUJ01000001">
    <property type="protein sequence ID" value="GMA21267.1"/>
    <property type="molecule type" value="Genomic_DNA"/>
</dbReference>
<dbReference type="Proteomes" id="UP001157109">
    <property type="component" value="Unassembled WGS sequence"/>
</dbReference>
<protein>
    <submittedName>
        <fullName evidence="2">Uncharacterized protein</fullName>
    </submittedName>
</protein>